<name>A0ABM3IXH4_ZIZJJ</name>
<accession>A0ABM3IXH4</accession>
<dbReference type="Pfam" id="PF03101">
    <property type="entry name" value="FAR1"/>
    <property type="match status" value="1"/>
</dbReference>
<dbReference type="InterPro" id="IPR004330">
    <property type="entry name" value="FAR1_DNA_bnd_dom"/>
</dbReference>
<evidence type="ECO:0000259" key="1">
    <source>
        <dbReference type="Pfam" id="PF03101"/>
    </source>
</evidence>
<keyword evidence="3" id="KW-1185">Reference proteome</keyword>
<feature type="domain" description="FAR1" evidence="1">
    <location>
        <begin position="14"/>
        <end position="100"/>
    </location>
</feature>
<dbReference type="RefSeq" id="XP_048337400.1">
    <property type="nucleotide sequence ID" value="XM_048481443.2"/>
</dbReference>
<proteinExistence type="predicted"/>
<sequence>MGKMVNSEEEAFDLYNAYALKIGFSIRKGRVTYFTGSKNRRTREFLCSKEGFKLDGDFVEEKKTKRLETRTGCKASIRFLNEDGTWKVVSFILEHNHELAKPSERHLLKSGHCISKPKANIIDSMVNAGIRTKDAFSYLAEEVGGIQNVGFTKRDCYNYVSKQKMMVISAGDSQSLINIFKARQVEDSMFFYTIQVDEENRMTNFFWRDGRSRIDYDCFGDVLVFDTTYCTNKYNLICAPFVGVNHHWQNVMFGCAFLLDETTASFEWLFKSFLESMGHKQPITIFTDQDQAMSNAIERIFPNTRHRLCQWHISKNAPSHLGELNTNSEFKYLFNKCLKGCDTELEFQQSWDKMIQKFNLKDHNWLNMLYRVRAKWSTAFTKDLFTGEIKSSQRNESTNNVLNGIANKIISLTKFVIAFENVVAGMHSSEMNEDFRCKQGAPIKVMKKVEFWIMHLKCILVKCLKFLRKSCLEVLQQHGKSCF</sequence>
<dbReference type="PANTHER" id="PTHR47718">
    <property type="entry name" value="OS01G0519700 PROTEIN"/>
    <property type="match status" value="1"/>
</dbReference>
<dbReference type="RefSeq" id="XP_048337402.1">
    <property type="nucleotide sequence ID" value="XM_048481445.2"/>
</dbReference>
<evidence type="ECO:0000313" key="6">
    <source>
        <dbReference type="RefSeq" id="XP_048337402.1"/>
    </source>
</evidence>
<dbReference type="RefSeq" id="XP_060667527.1">
    <property type="nucleotide sequence ID" value="XM_060811544.1"/>
</dbReference>
<dbReference type="Proteomes" id="UP001652623">
    <property type="component" value="Chromosome 9"/>
</dbReference>
<evidence type="ECO:0000313" key="4">
    <source>
        <dbReference type="RefSeq" id="XP_048337400.1"/>
    </source>
</evidence>
<organism evidence="3 5">
    <name type="scientific">Ziziphus jujuba</name>
    <name type="common">Chinese jujube</name>
    <name type="synonym">Ziziphus sativa</name>
    <dbReference type="NCBI Taxonomy" id="326968"/>
    <lineage>
        <taxon>Eukaryota</taxon>
        <taxon>Viridiplantae</taxon>
        <taxon>Streptophyta</taxon>
        <taxon>Embryophyta</taxon>
        <taxon>Tracheophyta</taxon>
        <taxon>Spermatophyta</taxon>
        <taxon>Magnoliopsida</taxon>
        <taxon>eudicotyledons</taxon>
        <taxon>Gunneridae</taxon>
        <taxon>Pentapetalae</taxon>
        <taxon>rosids</taxon>
        <taxon>fabids</taxon>
        <taxon>Rosales</taxon>
        <taxon>Rhamnaceae</taxon>
        <taxon>Paliureae</taxon>
        <taxon>Ziziphus</taxon>
    </lineage>
</organism>
<dbReference type="GeneID" id="125424329"/>
<dbReference type="RefSeq" id="XP_048337401.1">
    <property type="nucleotide sequence ID" value="XM_048481444.2"/>
</dbReference>
<feature type="domain" description="MULE transposase" evidence="2">
    <location>
        <begin position="222"/>
        <end position="316"/>
    </location>
</feature>
<dbReference type="InterPro" id="IPR018289">
    <property type="entry name" value="MULE_transposase_dom"/>
</dbReference>
<evidence type="ECO:0000313" key="5">
    <source>
        <dbReference type="RefSeq" id="XP_048337401.1"/>
    </source>
</evidence>
<evidence type="ECO:0000313" key="9">
    <source>
        <dbReference type="RefSeq" id="XP_060667527.1"/>
    </source>
</evidence>
<dbReference type="RefSeq" id="XP_060667526.1">
    <property type="nucleotide sequence ID" value="XM_060811543.1"/>
</dbReference>
<dbReference type="PANTHER" id="PTHR47718:SF17">
    <property type="entry name" value="PROTEIN FAR1-RELATED SEQUENCE 5-LIKE"/>
    <property type="match status" value="1"/>
</dbReference>
<dbReference type="Pfam" id="PF10551">
    <property type="entry name" value="MULE"/>
    <property type="match status" value="1"/>
</dbReference>
<evidence type="ECO:0000313" key="7">
    <source>
        <dbReference type="RefSeq" id="XP_048337403.1"/>
    </source>
</evidence>
<reference evidence="4 5" key="1">
    <citation type="submission" date="2025-05" db="UniProtKB">
        <authorList>
            <consortium name="RefSeq"/>
        </authorList>
    </citation>
    <scope>IDENTIFICATION</scope>
    <source>
        <tissue evidence="4 5">Seedling</tissue>
    </source>
</reference>
<dbReference type="RefSeq" id="XP_048337403.1">
    <property type="nucleotide sequence ID" value="XM_048481446.2"/>
</dbReference>
<protein>
    <submittedName>
        <fullName evidence="4 5">Protein FAR1-RELATED SEQUENCE 5-like</fullName>
    </submittedName>
</protein>
<evidence type="ECO:0000259" key="2">
    <source>
        <dbReference type="Pfam" id="PF10551"/>
    </source>
</evidence>
<gene>
    <name evidence="4 5 6 7 8 9" type="primary">LOC125424329</name>
</gene>
<evidence type="ECO:0000313" key="8">
    <source>
        <dbReference type="RefSeq" id="XP_060667526.1"/>
    </source>
</evidence>
<evidence type="ECO:0000313" key="3">
    <source>
        <dbReference type="Proteomes" id="UP001652623"/>
    </source>
</evidence>